<dbReference type="Gene3D" id="3.40.50.1000">
    <property type="entry name" value="HAD superfamily/HAD-like"/>
    <property type="match status" value="1"/>
</dbReference>
<gene>
    <name evidence="3" type="primary">gph</name>
    <name evidence="3" type="ORF">HSBGL_0970</name>
</gene>
<evidence type="ECO:0000256" key="2">
    <source>
        <dbReference type="SAM" id="MobiDB-lite"/>
    </source>
</evidence>
<dbReference type="PRINTS" id="PR00413">
    <property type="entry name" value="HADHALOGNASE"/>
</dbReference>
<organism evidence="3 4">
    <name type="scientific">Halapricum desulfuricans</name>
    <dbReference type="NCBI Taxonomy" id="2841257"/>
    <lineage>
        <taxon>Archaea</taxon>
        <taxon>Methanobacteriati</taxon>
        <taxon>Methanobacteriota</taxon>
        <taxon>Stenosarchaea group</taxon>
        <taxon>Halobacteria</taxon>
        <taxon>Halobacteriales</taxon>
        <taxon>Haloarculaceae</taxon>
        <taxon>Halapricum</taxon>
    </lineage>
</organism>
<dbReference type="Proteomes" id="UP000663305">
    <property type="component" value="Chromosome"/>
</dbReference>
<dbReference type="SFLD" id="SFLDG01129">
    <property type="entry name" value="C1.5:_HAD__Beta-PGM__Phosphata"/>
    <property type="match status" value="1"/>
</dbReference>
<feature type="region of interest" description="Disordered" evidence="2">
    <location>
        <begin position="151"/>
        <end position="183"/>
    </location>
</feature>
<dbReference type="RefSeq" id="WP_229125952.1">
    <property type="nucleotide sequence ID" value="NZ_CP064789.1"/>
</dbReference>
<dbReference type="InterPro" id="IPR050155">
    <property type="entry name" value="HAD-like_hydrolase_sf"/>
</dbReference>
<sequence length="183" mass="19972">MSVTDEYDAVVYDLDGTLVDLDVDWGEVRRRVAAVLEARGIETGGSTLWELLDRAKEAEQYPTVERRIAAFEREGARTSSKLALADELPRDGPTGVVSLNAESACRIALEVHGLDSAVDVLIGRDTVEESKPHPQPLRAALSALEVPPERGLFVGDSESDAETARRAGVDFQSVSDRLDRRRA</sequence>
<dbReference type="InterPro" id="IPR023214">
    <property type="entry name" value="HAD_sf"/>
</dbReference>
<dbReference type="SFLD" id="SFLDS00003">
    <property type="entry name" value="Haloacid_Dehalogenase"/>
    <property type="match status" value="1"/>
</dbReference>
<dbReference type="GO" id="GO:0008967">
    <property type="term" value="F:phosphoglycolate phosphatase activity"/>
    <property type="evidence" value="ECO:0007669"/>
    <property type="project" value="TreeGrafter"/>
</dbReference>
<evidence type="ECO:0000256" key="1">
    <source>
        <dbReference type="ARBA" id="ARBA00007958"/>
    </source>
</evidence>
<dbReference type="Gene3D" id="1.10.150.240">
    <property type="entry name" value="Putative phosphatase, domain 2"/>
    <property type="match status" value="1"/>
</dbReference>
<dbReference type="InterPro" id="IPR006439">
    <property type="entry name" value="HAD-SF_hydro_IA"/>
</dbReference>
<keyword evidence="3" id="KW-0378">Hydrolase</keyword>
<evidence type="ECO:0000313" key="3">
    <source>
        <dbReference type="EMBL" id="QSG11397.1"/>
    </source>
</evidence>
<dbReference type="NCBIfam" id="TIGR01549">
    <property type="entry name" value="HAD-SF-IA-v1"/>
    <property type="match status" value="1"/>
</dbReference>
<dbReference type="NCBIfam" id="TIGR01509">
    <property type="entry name" value="HAD-SF-IA-v3"/>
    <property type="match status" value="1"/>
</dbReference>
<dbReference type="PANTHER" id="PTHR43434:SF1">
    <property type="entry name" value="PHOSPHOGLYCOLATE PHOSPHATASE"/>
    <property type="match status" value="1"/>
</dbReference>
<dbReference type="PANTHER" id="PTHR43434">
    <property type="entry name" value="PHOSPHOGLYCOLATE PHOSPHATASE"/>
    <property type="match status" value="1"/>
</dbReference>
<dbReference type="InterPro" id="IPR036412">
    <property type="entry name" value="HAD-like_sf"/>
</dbReference>
<dbReference type="SUPFAM" id="SSF56784">
    <property type="entry name" value="HAD-like"/>
    <property type="match status" value="1"/>
</dbReference>
<dbReference type="GO" id="GO:0006281">
    <property type="term" value="P:DNA repair"/>
    <property type="evidence" value="ECO:0007669"/>
    <property type="project" value="TreeGrafter"/>
</dbReference>
<reference evidence="3" key="1">
    <citation type="submission" date="2020-11" db="EMBL/GenBank/DDBJ databases">
        <title>Carbohydrate-dependent, anaerobic sulfur respiration: A novel catabolism in halophilic archaea.</title>
        <authorList>
            <person name="Sorokin D.Y."/>
            <person name="Messina E."/>
            <person name="Smedile F."/>
            <person name="La Cono V."/>
            <person name="Hallsworth J.E."/>
            <person name="Yakimov M.M."/>
        </authorList>
    </citation>
    <scope>NUCLEOTIDE SEQUENCE</scope>
    <source>
        <strain evidence="3">HSR-Bgl</strain>
    </source>
</reference>
<dbReference type="Pfam" id="PF13419">
    <property type="entry name" value="HAD_2"/>
    <property type="match status" value="1"/>
</dbReference>
<dbReference type="AlphaFoldDB" id="A0A897NFC7"/>
<dbReference type="GeneID" id="68860499"/>
<accession>A0A897NFC7</accession>
<proteinExistence type="inferred from homology"/>
<comment type="similarity">
    <text evidence="1">Belongs to the HAD-like hydrolase superfamily.</text>
</comment>
<dbReference type="EMBL" id="CP064789">
    <property type="protein sequence ID" value="QSG11397.1"/>
    <property type="molecule type" value="Genomic_DNA"/>
</dbReference>
<name>A0A897NFC7_9EURY</name>
<evidence type="ECO:0000313" key="4">
    <source>
        <dbReference type="Proteomes" id="UP000663305"/>
    </source>
</evidence>
<dbReference type="InterPro" id="IPR041492">
    <property type="entry name" value="HAD_2"/>
</dbReference>
<dbReference type="InterPro" id="IPR023198">
    <property type="entry name" value="PGP-like_dom2"/>
</dbReference>
<protein>
    <submittedName>
        <fullName evidence="3">HAD superfamily hydrolase</fullName>
    </submittedName>
</protein>